<comment type="caution">
    <text evidence="1">The sequence shown here is derived from an EMBL/GenBank/DDBJ whole genome shotgun (WGS) entry which is preliminary data.</text>
</comment>
<evidence type="ECO:0000313" key="2">
    <source>
        <dbReference type="Proteomes" id="UP000002941"/>
    </source>
</evidence>
<protein>
    <submittedName>
        <fullName evidence="1">Uncharacterized protein</fullName>
    </submittedName>
</protein>
<evidence type="ECO:0000313" key="1">
    <source>
        <dbReference type="EMBL" id="EJF46582.1"/>
    </source>
</evidence>
<dbReference type="EMBL" id="AKFT01000056">
    <property type="protein sequence ID" value="EJF46582.1"/>
    <property type="molecule type" value="Genomic_DNA"/>
</dbReference>
<sequence>MRTLDALHLKAVMRLDAVTALTYDRWLGEAARSVGLQVIAPGA</sequence>
<keyword evidence="2" id="KW-1185">Reference proteome</keyword>
<gene>
    <name evidence="1" type="ORF">HMPREF1318_2123</name>
</gene>
<reference evidence="1 2" key="1">
    <citation type="submission" date="2012-05" db="EMBL/GenBank/DDBJ databases">
        <authorList>
            <person name="Harkins D.M."/>
            <person name="Madupu R."/>
            <person name="Durkin A.S."/>
            <person name="Torralba M."/>
            <person name="Methe B."/>
            <person name="Sutton G.G."/>
            <person name="Nelson K.E."/>
        </authorList>
    </citation>
    <scope>NUCLEOTIDE SEQUENCE [LARGE SCALE GENOMIC DNA]</scope>
    <source>
        <strain evidence="1 2">F0489</strain>
    </source>
</reference>
<organism evidence="1 2">
    <name type="scientific">Actinomyces massiliensis F0489</name>
    <dbReference type="NCBI Taxonomy" id="1125718"/>
    <lineage>
        <taxon>Bacteria</taxon>
        <taxon>Bacillati</taxon>
        <taxon>Actinomycetota</taxon>
        <taxon>Actinomycetes</taxon>
        <taxon>Actinomycetales</taxon>
        <taxon>Actinomycetaceae</taxon>
        <taxon>Actinomyces</taxon>
    </lineage>
</organism>
<name>J0NP72_9ACTO</name>
<accession>J0NP72</accession>
<proteinExistence type="predicted"/>
<dbReference type="Proteomes" id="UP000002941">
    <property type="component" value="Unassembled WGS sequence"/>
</dbReference>
<dbReference type="AlphaFoldDB" id="J0NP72"/>